<dbReference type="InterPro" id="IPR010971">
    <property type="entry name" value="UbiH/COQ6"/>
</dbReference>
<evidence type="ECO:0000256" key="4">
    <source>
        <dbReference type="ARBA" id="ARBA00022630"/>
    </source>
</evidence>
<keyword evidence="6" id="KW-0560">Oxidoreductase</keyword>
<dbReference type="GO" id="GO:0006744">
    <property type="term" value="P:ubiquinone biosynthetic process"/>
    <property type="evidence" value="ECO:0007669"/>
    <property type="project" value="InterPro"/>
</dbReference>
<dbReference type="AlphaFoldDB" id="A0AAV3U5W9"/>
<keyword evidence="11" id="KW-1185">Reference proteome</keyword>
<proteinExistence type="inferred from homology"/>
<evidence type="ECO:0000256" key="7">
    <source>
        <dbReference type="ARBA" id="ARBA00023033"/>
    </source>
</evidence>
<evidence type="ECO:0000313" key="11">
    <source>
        <dbReference type="Proteomes" id="UP001409585"/>
    </source>
</evidence>
<evidence type="ECO:0000256" key="3">
    <source>
        <dbReference type="ARBA" id="ARBA00005349"/>
    </source>
</evidence>
<dbReference type="Pfam" id="PF01494">
    <property type="entry name" value="FAD_binding_3"/>
    <property type="match status" value="1"/>
</dbReference>
<evidence type="ECO:0000256" key="2">
    <source>
        <dbReference type="ARBA" id="ARBA00004749"/>
    </source>
</evidence>
<comment type="similarity">
    <text evidence="3">Belongs to the UbiH/COQ6 family.</text>
</comment>
<evidence type="ECO:0000256" key="1">
    <source>
        <dbReference type="ARBA" id="ARBA00001974"/>
    </source>
</evidence>
<dbReference type="InterPro" id="IPR036188">
    <property type="entry name" value="FAD/NAD-bd_sf"/>
</dbReference>
<evidence type="ECO:0000256" key="8">
    <source>
        <dbReference type="SAM" id="Phobius"/>
    </source>
</evidence>
<feature type="domain" description="FAD-binding" evidence="9">
    <location>
        <begin position="181"/>
        <end position="372"/>
    </location>
</feature>
<sequence length="420" mass="44842">MPASKPTPHAAIDEAELHSDVAILGGGMVGLSLAILLAQALPHRRITLVESLPYPAAGGSDQPMFQPSFDARSSAIAWGSQSIFSAMAVWPALQQHLTPIATVHVSDKGHVGGCRMQAQEYGVPALGFVVDNAWLGACLLARAQQFTNLTINAPASVKALAPRRGGYGLQLENQGQVVDHNTRLAVIADGAQSGLRQRLGIASQVTDYQHHALIANVAFTQPHQGVAYERFTATGPVAVLPRAKQEGALIWTLPSEQAEAVAEQGDDTLLAQLQTAFGQRLGRFTRIGQRTLYPLQLTQAKEQVRPHLVVMGNAAHSLHPVAGQGFNLSLRDCQSLATSLAKHDAGDDQFAQLCALQAYQSQQQADQWLTTQFSDQLPRWFSNPGLAQAAVRGAGLLALELVPAGKRRLAKQSMGLGGRL</sequence>
<dbReference type="PANTHER" id="PTHR43876">
    <property type="entry name" value="UBIQUINONE BIOSYNTHESIS MONOOXYGENASE COQ6, MITOCHONDRIAL"/>
    <property type="match status" value="1"/>
</dbReference>
<comment type="cofactor">
    <cofactor evidence="1">
        <name>FAD</name>
        <dbReference type="ChEBI" id="CHEBI:57692"/>
    </cofactor>
</comment>
<protein>
    <submittedName>
        <fullName evidence="10">2-octaprenyl-6-methoxyphenyl hydroxylase</fullName>
    </submittedName>
</protein>
<comment type="pathway">
    <text evidence="2">Cofactor biosynthesis; ubiquinone biosynthesis.</text>
</comment>
<dbReference type="SUPFAM" id="SSF51905">
    <property type="entry name" value="FAD/NAD(P)-binding domain"/>
    <property type="match status" value="1"/>
</dbReference>
<keyword evidence="8" id="KW-0472">Membrane</keyword>
<comment type="caution">
    <text evidence="10">The sequence shown here is derived from an EMBL/GenBank/DDBJ whole genome shotgun (WGS) entry which is preliminary data.</text>
</comment>
<name>A0AAV3U5W9_9ALTE</name>
<keyword evidence="5" id="KW-0274">FAD</keyword>
<keyword evidence="7" id="KW-0503">Monooxygenase</keyword>
<organism evidence="10 11">
    <name type="scientific">Halioxenophilus aromaticivorans</name>
    <dbReference type="NCBI Taxonomy" id="1306992"/>
    <lineage>
        <taxon>Bacteria</taxon>
        <taxon>Pseudomonadati</taxon>
        <taxon>Pseudomonadota</taxon>
        <taxon>Gammaproteobacteria</taxon>
        <taxon>Alteromonadales</taxon>
        <taxon>Alteromonadaceae</taxon>
        <taxon>Halioxenophilus</taxon>
    </lineage>
</organism>
<gene>
    <name evidence="10" type="primary">ubiH</name>
    <name evidence="10" type="ORF">GCM10025791_32230</name>
</gene>
<dbReference type="PANTHER" id="PTHR43876:SF8">
    <property type="entry name" value="2-OCTAPRENYL-6-METHOXYPHENOL HYDROXYLASE"/>
    <property type="match status" value="1"/>
</dbReference>
<dbReference type="PRINTS" id="PR00420">
    <property type="entry name" value="RNGMNOXGNASE"/>
</dbReference>
<dbReference type="InterPro" id="IPR051205">
    <property type="entry name" value="UbiH/COQ6_monooxygenase"/>
</dbReference>
<dbReference type="NCBIfam" id="TIGR01988">
    <property type="entry name" value="Ubi-OHases"/>
    <property type="match status" value="1"/>
</dbReference>
<dbReference type="EMBL" id="BAABLX010000028">
    <property type="protein sequence ID" value="GAA4949550.1"/>
    <property type="molecule type" value="Genomic_DNA"/>
</dbReference>
<dbReference type="Proteomes" id="UP001409585">
    <property type="component" value="Unassembled WGS sequence"/>
</dbReference>
<evidence type="ECO:0000259" key="9">
    <source>
        <dbReference type="Pfam" id="PF01494"/>
    </source>
</evidence>
<dbReference type="GO" id="GO:0008681">
    <property type="term" value="F:2-octaprenyl-6-methoxyphenol hydroxylase activity"/>
    <property type="evidence" value="ECO:0007669"/>
    <property type="project" value="TreeGrafter"/>
</dbReference>
<evidence type="ECO:0000313" key="10">
    <source>
        <dbReference type="EMBL" id="GAA4949550.1"/>
    </source>
</evidence>
<dbReference type="Gene3D" id="3.50.50.60">
    <property type="entry name" value="FAD/NAD(P)-binding domain"/>
    <property type="match status" value="2"/>
</dbReference>
<keyword evidence="4" id="KW-0285">Flavoprotein</keyword>
<keyword evidence="8" id="KW-1133">Transmembrane helix</keyword>
<accession>A0AAV3U5W9</accession>
<evidence type="ECO:0000256" key="5">
    <source>
        <dbReference type="ARBA" id="ARBA00022827"/>
    </source>
</evidence>
<dbReference type="RefSeq" id="WP_345424597.1">
    <property type="nucleotide sequence ID" value="NZ_AP031496.1"/>
</dbReference>
<reference evidence="11" key="1">
    <citation type="journal article" date="2019" name="Int. J. Syst. Evol. Microbiol.">
        <title>The Global Catalogue of Microorganisms (GCM) 10K type strain sequencing project: providing services to taxonomists for standard genome sequencing and annotation.</title>
        <authorList>
            <consortium name="The Broad Institute Genomics Platform"/>
            <consortium name="The Broad Institute Genome Sequencing Center for Infectious Disease"/>
            <person name="Wu L."/>
            <person name="Ma J."/>
        </authorList>
    </citation>
    <scope>NUCLEOTIDE SEQUENCE [LARGE SCALE GENOMIC DNA]</scope>
    <source>
        <strain evidence="11">JCM 19134</strain>
    </source>
</reference>
<dbReference type="InterPro" id="IPR002938">
    <property type="entry name" value="FAD-bd"/>
</dbReference>
<dbReference type="NCBIfam" id="NF004356">
    <property type="entry name" value="PRK05732.1"/>
    <property type="match status" value="1"/>
</dbReference>
<evidence type="ECO:0000256" key="6">
    <source>
        <dbReference type="ARBA" id="ARBA00023002"/>
    </source>
</evidence>
<dbReference type="GO" id="GO:0071949">
    <property type="term" value="F:FAD binding"/>
    <property type="evidence" value="ECO:0007669"/>
    <property type="project" value="InterPro"/>
</dbReference>
<keyword evidence="8" id="KW-0812">Transmembrane</keyword>
<feature type="transmembrane region" description="Helical" evidence="8">
    <location>
        <begin position="21"/>
        <end position="41"/>
    </location>
</feature>